<evidence type="ECO:0000313" key="8">
    <source>
        <dbReference type="EMBL" id="KAK3046714.1"/>
    </source>
</evidence>
<protein>
    <recommendedName>
        <fullName evidence="10">Beta-galactosidase</fullName>
    </recommendedName>
</protein>
<dbReference type="SUPFAM" id="SSF49785">
    <property type="entry name" value="Galactose-binding domain-like"/>
    <property type="match status" value="1"/>
</dbReference>
<dbReference type="InterPro" id="IPR006102">
    <property type="entry name" value="Ig-like_GH2"/>
</dbReference>
<keyword evidence="2" id="KW-0378">Hydrolase</keyword>
<dbReference type="InterPro" id="IPR006104">
    <property type="entry name" value="Glyco_hydro_2_N"/>
</dbReference>
<dbReference type="Pfam" id="PF00703">
    <property type="entry name" value="Glyco_hydro_2"/>
    <property type="match status" value="1"/>
</dbReference>
<dbReference type="Pfam" id="PF02836">
    <property type="entry name" value="Glyco_hydro_2_C"/>
    <property type="match status" value="1"/>
</dbReference>
<reference evidence="8" key="1">
    <citation type="submission" date="2023-04" db="EMBL/GenBank/DDBJ databases">
        <title>Black Yeasts Isolated from many extreme environments.</title>
        <authorList>
            <person name="Coleine C."/>
            <person name="Stajich J.E."/>
            <person name="Selbmann L."/>
        </authorList>
    </citation>
    <scope>NUCLEOTIDE SEQUENCE</scope>
    <source>
        <strain evidence="8">CCFEE 5312</strain>
    </source>
</reference>
<dbReference type="InterPro" id="IPR051913">
    <property type="entry name" value="GH2_Domain-Containing"/>
</dbReference>
<evidence type="ECO:0000256" key="3">
    <source>
        <dbReference type="ARBA" id="ARBA00023295"/>
    </source>
</evidence>
<comment type="similarity">
    <text evidence="1">Belongs to the glycosyl hydrolase 2 family.</text>
</comment>
<dbReference type="Gene3D" id="2.60.40.10">
    <property type="entry name" value="Immunoglobulins"/>
    <property type="match status" value="1"/>
</dbReference>
<dbReference type="GO" id="GO:0004553">
    <property type="term" value="F:hydrolase activity, hydrolyzing O-glycosyl compounds"/>
    <property type="evidence" value="ECO:0007669"/>
    <property type="project" value="InterPro"/>
</dbReference>
<evidence type="ECO:0000256" key="1">
    <source>
        <dbReference type="ARBA" id="ARBA00007401"/>
    </source>
</evidence>
<keyword evidence="9" id="KW-1185">Reference proteome</keyword>
<proteinExistence type="inferred from homology"/>
<dbReference type="EMBL" id="JAWDJX010000082">
    <property type="protein sequence ID" value="KAK3046714.1"/>
    <property type="molecule type" value="Genomic_DNA"/>
</dbReference>
<dbReference type="SUPFAM" id="SSF51445">
    <property type="entry name" value="(Trans)glycosidases"/>
    <property type="match status" value="1"/>
</dbReference>
<feature type="domain" description="Glycoside hydrolase family 2 catalytic" evidence="6">
    <location>
        <begin position="353"/>
        <end position="493"/>
    </location>
</feature>
<keyword evidence="3" id="KW-0326">Glycosidase</keyword>
<gene>
    <name evidence="8" type="ORF">LTR09_011797</name>
</gene>
<organism evidence="8 9">
    <name type="scientific">Extremus antarcticus</name>
    <dbReference type="NCBI Taxonomy" id="702011"/>
    <lineage>
        <taxon>Eukaryota</taxon>
        <taxon>Fungi</taxon>
        <taxon>Dikarya</taxon>
        <taxon>Ascomycota</taxon>
        <taxon>Pezizomycotina</taxon>
        <taxon>Dothideomycetes</taxon>
        <taxon>Dothideomycetidae</taxon>
        <taxon>Mycosphaerellales</taxon>
        <taxon>Extremaceae</taxon>
        <taxon>Extremus</taxon>
    </lineage>
</organism>
<dbReference type="Gene3D" id="3.20.20.80">
    <property type="entry name" value="Glycosidases"/>
    <property type="match status" value="1"/>
</dbReference>
<dbReference type="InterPro" id="IPR006103">
    <property type="entry name" value="Glyco_hydro_2_cat"/>
</dbReference>
<evidence type="ECO:0000256" key="2">
    <source>
        <dbReference type="ARBA" id="ARBA00022801"/>
    </source>
</evidence>
<feature type="chain" id="PRO_5042539019" description="Beta-galactosidase" evidence="4">
    <location>
        <begin position="18"/>
        <end position="636"/>
    </location>
</feature>
<evidence type="ECO:0000259" key="5">
    <source>
        <dbReference type="Pfam" id="PF00703"/>
    </source>
</evidence>
<dbReference type="PANTHER" id="PTHR42732:SF2">
    <property type="entry name" value="BETA-MANNOSIDASE"/>
    <property type="match status" value="1"/>
</dbReference>
<dbReference type="InterPro" id="IPR017853">
    <property type="entry name" value="GH"/>
</dbReference>
<keyword evidence="4" id="KW-0732">Signal</keyword>
<evidence type="ECO:0000259" key="7">
    <source>
        <dbReference type="Pfam" id="PF02837"/>
    </source>
</evidence>
<accession>A0AAJ0DB48</accession>
<dbReference type="GO" id="GO:0005975">
    <property type="term" value="P:carbohydrate metabolic process"/>
    <property type="evidence" value="ECO:0007669"/>
    <property type="project" value="InterPro"/>
</dbReference>
<dbReference type="Proteomes" id="UP001271007">
    <property type="component" value="Unassembled WGS sequence"/>
</dbReference>
<sequence>MLSCIAYTLLLAGTAQAALLPRQSNSTGYSVKTPPLDTPWTYKVGTNPWPEYPRPLLERSQWQNLNGVWRHQNESSLDALNSPPFNQTLQNAVLVPSCLESGLSGVQGEYMLYSWYSTSFRVPSDWSGDKVLLNFGAVDYEATVYVNGQKAGFNRGGYFAFTLDITSLLSSGTNELLVFAHDPTDSDPYVIPIGKQTLRPSHIFYRPCSGIWQSVWIESAPSNYITELNLNADMDGKVSGTISTSANASTSVEISVTPQGDAGSGSTHQVSTGDFSFTVDSPQLWSPDSPTLYDITIKLGQDEVKSYTGFRTVSRGVIDGVERPLLNGEFIFFMGTLDQGYWPDGLYTPPNYEAMTYDLKTLKQIGYNGLRKHIKVETDLFYKACDEMGLLLIQDMPSLRPLQDRTLSNCTVETIVPDASQQAEFQRQLEVLIKQHRNYPSIIAWVIYNEGWGQITDPYYPEFGLTDLVRELDPTRLIDATTGWYDHGAGDFSDNHHYANPQCGAPFYSIQSSPYDPSRIGIQGEFGGIGHNVSIEHLWNVQEAIDTINQTYEIDTTLAAWNYRGHLLLSELEDQTKMYACSGGIWTQTTDVEGEVNGMLTYDRRFLRPDLKQWNADISALYDAAASRSNSSVKLF</sequence>
<dbReference type="InterPro" id="IPR008979">
    <property type="entry name" value="Galactose-bd-like_sf"/>
</dbReference>
<dbReference type="AlphaFoldDB" id="A0AAJ0DB48"/>
<dbReference type="Gene3D" id="2.60.120.260">
    <property type="entry name" value="Galactose-binding domain-like"/>
    <property type="match status" value="1"/>
</dbReference>
<evidence type="ECO:0000313" key="9">
    <source>
        <dbReference type="Proteomes" id="UP001271007"/>
    </source>
</evidence>
<feature type="domain" description="Glycosyl hydrolases family 2 sugar binding" evidence="7">
    <location>
        <begin position="114"/>
        <end position="180"/>
    </location>
</feature>
<name>A0AAJ0DB48_9PEZI</name>
<dbReference type="SUPFAM" id="SSF49303">
    <property type="entry name" value="beta-Galactosidase/glucuronidase domain"/>
    <property type="match status" value="1"/>
</dbReference>
<evidence type="ECO:0000259" key="6">
    <source>
        <dbReference type="Pfam" id="PF02836"/>
    </source>
</evidence>
<comment type="caution">
    <text evidence="8">The sequence shown here is derived from an EMBL/GenBank/DDBJ whole genome shotgun (WGS) entry which is preliminary data.</text>
</comment>
<evidence type="ECO:0000256" key="4">
    <source>
        <dbReference type="SAM" id="SignalP"/>
    </source>
</evidence>
<feature type="signal peptide" evidence="4">
    <location>
        <begin position="1"/>
        <end position="17"/>
    </location>
</feature>
<evidence type="ECO:0008006" key="10">
    <source>
        <dbReference type="Google" id="ProtNLM"/>
    </source>
</evidence>
<feature type="domain" description="Glycoside hydrolase family 2 immunoglobulin-like beta-sandwich" evidence="5">
    <location>
        <begin position="227"/>
        <end position="311"/>
    </location>
</feature>
<dbReference type="InterPro" id="IPR036156">
    <property type="entry name" value="Beta-gal/glucu_dom_sf"/>
</dbReference>
<dbReference type="PANTHER" id="PTHR42732">
    <property type="entry name" value="BETA-GALACTOSIDASE"/>
    <property type="match status" value="1"/>
</dbReference>
<dbReference type="InterPro" id="IPR013783">
    <property type="entry name" value="Ig-like_fold"/>
</dbReference>
<dbReference type="Pfam" id="PF02837">
    <property type="entry name" value="Glyco_hydro_2_N"/>
    <property type="match status" value="1"/>
</dbReference>